<accession>A0ABQ4Z9T3</accession>
<sequence length="90" mass="10130">MCIDSMANEVAKMNEAWEKGVGIEVDNIGEENIDAGKMEDRKEKRNEVSRERNKIDNGVKGKKVMAKRKMVEKTGKGKMKILDVGTEDIC</sequence>
<reference evidence="1" key="2">
    <citation type="submission" date="2022-01" db="EMBL/GenBank/DDBJ databases">
        <authorList>
            <person name="Yamashiro T."/>
            <person name="Shiraishi A."/>
            <person name="Satake H."/>
            <person name="Nakayama K."/>
        </authorList>
    </citation>
    <scope>NUCLEOTIDE SEQUENCE</scope>
</reference>
<organism evidence="1 2">
    <name type="scientific">Tanacetum coccineum</name>
    <dbReference type="NCBI Taxonomy" id="301880"/>
    <lineage>
        <taxon>Eukaryota</taxon>
        <taxon>Viridiplantae</taxon>
        <taxon>Streptophyta</taxon>
        <taxon>Embryophyta</taxon>
        <taxon>Tracheophyta</taxon>
        <taxon>Spermatophyta</taxon>
        <taxon>Magnoliopsida</taxon>
        <taxon>eudicotyledons</taxon>
        <taxon>Gunneridae</taxon>
        <taxon>Pentapetalae</taxon>
        <taxon>asterids</taxon>
        <taxon>campanulids</taxon>
        <taxon>Asterales</taxon>
        <taxon>Asteraceae</taxon>
        <taxon>Asteroideae</taxon>
        <taxon>Anthemideae</taxon>
        <taxon>Anthemidinae</taxon>
        <taxon>Tanacetum</taxon>
    </lineage>
</organism>
<evidence type="ECO:0000313" key="2">
    <source>
        <dbReference type="Proteomes" id="UP001151760"/>
    </source>
</evidence>
<dbReference type="EMBL" id="BQNB010011158">
    <property type="protein sequence ID" value="GJS86938.1"/>
    <property type="molecule type" value="Genomic_DNA"/>
</dbReference>
<comment type="caution">
    <text evidence="1">The sequence shown here is derived from an EMBL/GenBank/DDBJ whole genome shotgun (WGS) entry which is preliminary data.</text>
</comment>
<protein>
    <submittedName>
        <fullName evidence="1">Uncharacterized protein</fullName>
    </submittedName>
</protein>
<evidence type="ECO:0000313" key="1">
    <source>
        <dbReference type="EMBL" id="GJS86938.1"/>
    </source>
</evidence>
<keyword evidence="2" id="KW-1185">Reference proteome</keyword>
<dbReference type="Proteomes" id="UP001151760">
    <property type="component" value="Unassembled WGS sequence"/>
</dbReference>
<name>A0ABQ4Z9T3_9ASTR</name>
<proteinExistence type="predicted"/>
<gene>
    <name evidence="1" type="ORF">Tco_0769574</name>
</gene>
<reference evidence="1" key="1">
    <citation type="journal article" date="2022" name="Int. J. Mol. Sci.">
        <title>Draft Genome of Tanacetum Coccineum: Genomic Comparison of Closely Related Tanacetum-Family Plants.</title>
        <authorList>
            <person name="Yamashiro T."/>
            <person name="Shiraishi A."/>
            <person name="Nakayama K."/>
            <person name="Satake H."/>
        </authorList>
    </citation>
    <scope>NUCLEOTIDE SEQUENCE</scope>
</reference>